<gene>
    <name evidence="9" type="ORF">AOQ84DRAFT_389354</name>
</gene>
<proteinExistence type="inferred from homology"/>
<dbReference type="SUPFAM" id="SSF48317">
    <property type="entry name" value="Acid phosphatase/Vanadium-dependent haloperoxidase"/>
    <property type="match status" value="1"/>
</dbReference>
<feature type="transmembrane region" description="Helical" evidence="7">
    <location>
        <begin position="125"/>
        <end position="146"/>
    </location>
</feature>
<evidence type="ECO:0000256" key="4">
    <source>
        <dbReference type="ARBA" id="ARBA00022989"/>
    </source>
</evidence>
<feature type="transmembrane region" description="Helical" evidence="7">
    <location>
        <begin position="71"/>
        <end position="92"/>
    </location>
</feature>
<dbReference type="GO" id="GO:0006644">
    <property type="term" value="P:phospholipid metabolic process"/>
    <property type="evidence" value="ECO:0007669"/>
    <property type="project" value="InterPro"/>
</dbReference>
<dbReference type="OrthoDB" id="8907274at2759"/>
<feature type="transmembrane region" description="Helical" evidence="7">
    <location>
        <begin position="228"/>
        <end position="247"/>
    </location>
</feature>
<protein>
    <submittedName>
        <fullName evidence="9">PAP2-domain-containing protein</fullName>
    </submittedName>
</protein>
<feature type="domain" description="Phosphatidic acid phosphatase type 2/haloperoxidase" evidence="8">
    <location>
        <begin position="127"/>
        <end position="274"/>
    </location>
</feature>
<evidence type="ECO:0000256" key="2">
    <source>
        <dbReference type="ARBA" id="ARBA00008816"/>
    </source>
</evidence>
<feature type="region of interest" description="Disordered" evidence="6">
    <location>
        <begin position="310"/>
        <end position="452"/>
    </location>
</feature>
<evidence type="ECO:0000313" key="10">
    <source>
        <dbReference type="Proteomes" id="UP000250140"/>
    </source>
</evidence>
<name>A0A8E2EZW3_9PEZI</name>
<evidence type="ECO:0000256" key="6">
    <source>
        <dbReference type="SAM" id="MobiDB-lite"/>
    </source>
</evidence>
<evidence type="ECO:0000256" key="3">
    <source>
        <dbReference type="ARBA" id="ARBA00022692"/>
    </source>
</evidence>
<evidence type="ECO:0000259" key="8">
    <source>
        <dbReference type="SMART" id="SM00014"/>
    </source>
</evidence>
<evidence type="ECO:0000256" key="5">
    <source>
        <dbReference type="ARBA" id="ARBA00023136"/>
    </source>
</evidence>
<evidence type="ECO:0000256" key="1">
    <source>
        <dbReference type="ARBA" id="ARBA00004141"/>
    </source>
</evidence>
<feature type="transmembrane region" description="Helical" evidence="7">
    <location>
        <begin position="199"/>
        <end position="216"/>
    </location>
</feature>
<keyword evidence="5 7" id="KW-0472">Membrane</keyword>
<feature type="region of interest" description="Disordered" evidence="6">
    <location>
        <begin position="464"/>
        <end position="521"/>
    </location>
</feature>
<dbReference type="InterPro" id="IPR000326">
    <property type="entry name" value="PAP2/HPO"/>
</dbReference>
<dbReference type="Pfam" id="PF01569">
    <property type="entry name" value="PAP2"/>
    <property type="match status" value="1"/>
</dbReference>
<keyword evidence="4 7" id="KW-1133">Transmembrane helix</keyword>
<feature type="compositionally biased region" description="Polar residues" evidence="6">
    <location>
        <begin position="373"/>
        <end position="402"/>
    </location>
</feature>
<accession>A0A8E2EZW3</accession>
<evidence type="ECO:0000313" key="9">
    <source>
        <dbReference type="EMBL" id="OCL07688.1"/>
    </source>
</evidence>
<dbReference type="EMBL" id="KV749813">
    <property type="protein sequence ID" value="OCL07688.1"/>
    <property type="molecule type" value="Genomic_DNA"/>
</dbReference>
<dbReference type="PANTHER" id="PTHR10165">
    <property type="entry name" value="LIPID PHOSPHATE PHOSPHATASE"/>
    <property type="match status" value="1"/>
</dbReference>
<feature type="compositionally biased region" description="Polar residues" evidence="6">
    <location>
        <begin position="431"/>
        <end position="440"/>
    </location>
</feature>
<dbReference type="AlphaFoldDB" id="A0A8E2EZW3"/>
<dbReference type="PANTHER" id="PTHR10165:SF158">
    <property type="entry name" value="PAP2 DOMAIN PROTEIN (AFU_ORTHOLOGUE AFUA_4G08970)"/>
    <property type="match status" value="1"/>
</dbReference>
<dbReference type="GO" id="GO:0046839">
    <property type="term" value="P:phospholipid dephosphorylation"/>
    <property type="evidence" value="ECO:0007669"/>
    <property type="project" value="TreeGrafter"/>
</dbReference>
<evidence type="ECO:0000256" key="7">
    <source>
        <dbReference type="SAM" id="Phobius"/>
    </source>
</evidence>
<comment type="similarity">
    <text evidence="2">Belongs to the PA-phosphatase related phosphoesterase family.</text>
</comment>
<dbReference type="Gene3D" id="1.20.144.10">
    <property type="entry name" value="Phosphatidic acid phosphatase type 2/haloperoxidase"/>
    <property type="match status" value="1"/>
</dbReference>
<organism evidence="9 10">
    <name type="scientific">Glonium stellatum</name>
    <dbReference type="NCBI Taxonomy" id="574774"/>
    <lineage>
        <taxon>Eukaryota</taxon>
        <taxon>Fungi</taxon>
        <taxon>Dikarya</taxon>
        <taxon>Ascomycota</taxon>
        <taxon>Pezizomycotina</taxon>
        <taxon>Dothideomycetes</taxon>
        <taxon>Pleosporomycetidae</taxon>
        <taxon>Gloniales</taxon>
        <taxon>Gloniaceae</taxon>
        <taxon>Glonium</taxon>
    </lineage>
</organism>
<comment type="subcellular location">
    <subcellularLocation>
        <location evidence="1">Membrane</location>
        <topology evidence="1">Multi-pass membrane protein</topology>
    </subcellularLocation>
</comment>
<dbReference type="GO" id="GO:0008195">
    <property type="term" value="F:phosphatidate phosphatase activity"/>
    <property type="evidence" value="ECO:0007669"/>
    <property type="project" value="TreeGrafter"/>
</dbReference>
<feature type="transmembrane region" description="Helical" evidence="7">
    <location>
        <begin position="21"/>
        <end position="42"/>
    </location>
</feature>
<feature type="compositionally biased region" description="Polar residues" evidence="6">
    <location>
        <begin position="505"/>
        <end position="521"/>
    </location>
</feature>
<dbReference type="SMART" id="SM00014">
    <property type="entry name" value="acidPPc"/>
    <property type="match status" value="1"/>
</dbReference>
<dbReference type="InterPro" id="IPR043216">
    <property type="entry name" value="PAP-like"/>
</dbReference>
<dbReference type="InterPro" id="IPR036938">
    <property type="entry name" value="PAP2/HPO_sf"/>
</dbReference>
<keyword evidence="10" id="KW-1185">Reference proteome</keyword>
<dbReference type="CDD" id="cd03390">
    <property type="entry name" value="PAP2_containing_1_like"/>
    <property type="match status" value="1"/>
</dbReference>
<dbReference type="Proteomes" id="UP000250140">
    <property type="component" value="Unassembled WGS sequence"/>
</dbReference>
<sequence length="521" mass="56439">MDSWQPPQKLPFSKKKLPKKVILSYILDYVIIIVLIAAFYALDAVEPFHQHFSLQNYTLHYPYAVKERVPVPALVLIAVICPAAIIAVYTLVIDGLFSHKLPAVSTGRKRRLTGRYRLKDRLWELNCGILGLLLAVAASFTITGALKNAIGKPRPDLIARCIPPPGAVDPQPFGLSDHSLCTQTNNAILKDGFRSFPSGHSSTAFGGLFYLSLYLAAKMHVLDSKGEVWKTFIIMVPTLGAALIAGSRIMDARHHPFDVISGSLLGILVAWGSYRQYFPPVSEAWRKGRAYPIRSWGRDPVAPSEAARINEGTEPLRPPMPQPADEERGVASGYSPTAPENMTDEHSGNVFRQQISASQRRRAEEPYRGGPSSAYSAPQRGPSNVSSNISTYTSTLPASNPFSVPPPHHRGQGDGYDYSSSEDEEGYELQPSYTLTNPHGATQGPYDPVHATSFAGDTAYHAAAISPVPTPPPATARKPVTTVPSGDLAETSRSPPPPEPPAHASGTTSGMRGVQLTESYA</sequence>
<dbReference type="GO" id="GO:0016020">
    <property type="term" value="C:membrane"/>
    <property type="evidence" value="ECO:0007669"/>
    <property type="project" value="UniProtKB-SubCell"/>
</dbReference>
<keyword evidence="3 7" id="KW-0812">Transmembrane</keyword>
<reference evidence="9 10" key="1">
    <citation type="journal article" date="2016" name="Nat. Commun.">
        <title>Ectomycorrhizal ecology is imprinted in the genome of the dominant symbiotic fungus Cenococcum geophilum.</title>
        <authorList>
            <consortium name="DOE Joint Genome Institute"/>
            <person name="Peter M."/>
            <person name="Kohler A."/>
            <person name="Ohm R.A."/>
            <person name="Kuo A."/>
            <person name="Krutzmann J."/>
            <person name="Morin E."/>
            <person name="Arend M."/>
            <person name="Barry K.W."/>
            <person name="Binder M."/>
            <person name="Choi C."/>
            <person name="Clum A."/>
            <person name="Copeland A."/>
            <person name="Grisel N."/>
            <person name="Haridas S."/>
            <person name="Kipfer T."/>
            <person name="LaButti K."/>
            <person name="Lindquist E."/>
            <person name="Lipzen A."/>
            <person name="Maire R."/>
            <person name="Meier B."/>
            <person name="Mihaltcheva S."/>
            <person name="Molinier V."/>
            <person name="Murat C."/>
            <person name="Poggeler S."/>
            <person name="Quandt C.A."/>
            <person name="Sperisen C."/>
            <person name="Tritt A."/>
            <person name="Tisserant E."/>
            <person name="Crous P.W."/>
            <person name="Henrissat B."/>
            <person name="Nehls U."/>
            <person name="Egli S."/>
            <person name="Spatafora J.W."/>
            <person name="Grigoriev I.V."/>
            <person name="Martin F.M."/>
        </authorList>
    </citation>
    <scope>NUCLEOTIDE SEQUENCE [LARGE SCALE GENOMIC DNA]</scope>
    <source>
        <strain evidence="9 10">CBS 207.34</strain>
    </source>
</reference>